<sequence>MGPAPKSPQARKAGAPKAKGAVRAKSGCYTCRIRRKKCDEQPNDDGSCQTCVRLRLQCLGFGAKRPEWLRENRNVVEMREKIKGFLAAQGMIKGHSGSGPRSVEQEPHILSLSSDYASPSNSPQTPTLSISSSDDQHTIPSNYPMRNISYSSHDTRTLLPVINLNMDLLYIGLPTMQELTPDSPLEAPRGHLYPQDIVLPYPNPPILSSPSLDPSWALQSRTSFPAPLASNFGHSYTLQFPDEDEFSSNISPEFHIPPSFTPFNTCGLDARQSESLQHYMQHVLGLQYCHADKSLEGVIWGLINSSPTAREAACLLSDLHRRGVRTGFMGHLDWNDQQSLSRVQAVVTQSRELGQFGEGEALAGLWIVSYFLFVGGKGQWHMFLDVACAFSLRMLLDPKYRSPGDALMRCSESVRFIIKTSMWFDVLASATLVRRPYFMQVFNEIFSTTSATIDGAPLAPPPQLSMLSVMGCDNHIVLALAKTADLAVWKEDRKKTGTLSVPQLVDRGAAIEEILQQPSMAHDGPDFDMQRRRQLTSEVFRASARVYLHTVISGDYPQCPEIIQGVHDTVTCLKQVPSGPMSRSVVRSAVFSICICGCLTDVPQYRDYLMRRLQDQLLEPAGNCQQVMHLMSEVWNKRAKGQPVDWRQVMRESEMLLV</sequence>
<reference evidence="1" key="1">
    <citation type="journal article" date="2021" name="New Phytol.">
        <title>Evolutionary innovations through gain and loss of genes in the ectomycorrhizal Boletales.</title>
        <authorList>
            <person name="Wu G."/>
            <person name="Miyauchi S."/>
            <person name="Morin E."/>
            <person name="Kuo A."/>
            <person name="Drula E."/>
            <person name="Varga T."/>
            <person name="Kohler A."/>
            <person name="Feng B."/>
            <person name="Cao Y."/>
            <person name="Lipzen A."/>
            <person name="Daum C."/>
            <person name="Hundley H."/>
            <person name="Pangilinan J."/>
            <person name="Johnson J."/>
            <person name="Barry K."/>
            <person name="LaButti K."/>
            <person name="Ng V."/>
            <person name="Ahrendt S."/>
            <person name="Min B."/>
            <person name="Choi I.G."/>
            <person name="Park H."/>
            <person name="Plett J.M."/>
            <person name="Magnuson J."/>
            <person name="Spatafora J.W."/>
            <person name="Nagy L.G."/>
            <person name="Henrissat B."/>
            <person name="Grigoriev I.V."/>
            <person name="Yang Z.L."/>
            <person name="Xu J."/>
            <person name="Martin F.M."/>
        </authorList>
    </citation>
    <scope>NUCLEOTIDE SEQUENCE</scope>
    <source>
        <strain evidence="1">ATCC 28755</strain>
    </source>
</reference>
<keyword evidence="2" id="KW-1185">Reference proteome</keyword>
<proteinExistence type="predicted"/>
<name>A0ACB8ALF8_9AGAM</name>
<evidence type="ECO:0000313" key="2">
    <source>
        <dbReference type="Proteomes" id="UP000790377"/>
    </source>
</evidence>
<protein>
    <submittedName>
        <fullName evidence="1">Fungal-specific transcription factor domain-containing protein</fullName>
    </submittedName>
</protein>
<dbReference type="Proteomes" id="UP000790377">
    <property type="component" value="Unassembled WGS sequence"/>
</dbReference>
<gene>
    <name evidence="1" type="ORF">BJ138DRAFT_1133839</name>
</gene>
<dbReference type="EMBL" id="MU267624">
    <property type="protein sequence ID" value="KAH7913771.1"/>
    <property type="molecule type" value="Genomic_DNA"/>
</dbReference>
<comment type="caution">
    <text evidence="1">The sequence shown here is derived from an EMBL/GenBank/DDBJ whole genome shotgun (WGS) entry which is preliminary data.</text>
</comment>
<accession>A0ACB8ALF8</accession>
<evidence type="ECO:0000313" key="1">
    <source>
        <dbReference type="EMBL" id="KAH7913771.1"/>
    </source>
</evidence>
<organism evidence="1 2">
    <name type="scientific">Hygrophoropsis aurantiaca</name>
    <dbReference type="NCBI Taxonomy" id="72124"/>
    <lineage>
        <taxon>Eukaryota</taxon>
        <taxon>Fungi</taxon>
        <taxon>Dikarya</taxon>
        <taxon>Basidiomycota</taxon>
        <taxon>Agaricomycotina</taxon>
        <taxon>Agaricomycetes</taxon>
        <taxon>Agaricomycetidae</taxon>
        <taxon>Boletales</taxon>
        <taxon>Coniophorineae</taxon>
        <taxon>Hygrophoropsidaceae</taxon>
        <taxon>Hygrophoropsis</taxon>
    </lineage>
</organism>